<accession>A0A916BG40</accession>
<keyword evidence="3" id="KW-1185">Reference proteome</keyword>
<feature type="region of interest" description="Disordered" evidence="1">
    <location>
        <begin position="93"/>
        <end position="119"/>
    </location>
</feature>
<protein>
    <submittedName>
        <fullName evidence="2">Uncharacterized protein</fullName>
    </submittedName>
</protein>
<comment type="caution">
    <text evidence="2">The sequence shown here is derived from an EMBL/GenBank/DDBJ whole genome shotgun (WGS) entry which is preliminary data.</text>
</comment>
<proteinExistence type="predicted"/>
<organism evidence="2 3">
    <name type="scientific">Candidatus Nitrotoga fabula</name>
    <dbReference type="NCBI Taxonomy" id="2182327"/>
    <lineage>
        <taxon>Bacteria</taxon>
        <taxon>Pseudomonadati</taxon>
        <taxon>Pseudomonadota</taxon>
        <taxon>Betaproteobacteria</taxon>
        <taxon>Nitrosomonadales</taxon>
        <taxon>Gallionellaceae</taxon>
        <taxon>Candidatus Nitrotoga</taxon>
    </lineage>
</organism>
<evidence type="ECO:0000313" key="2">
    <source>
        <dbReference type="EMBL" id="CAE6732712.1"/>
    </source>
</evidence>
<evidence type="ECO:0000313" key="3">
    <source>
        <dbReference type="Proteomes" id="UP000675882"/>
    </source>
</evidence>
<evidence type="ECO:0000256" key="1">
    <source>
        <dbReference type="SAM" id="MobiDB-lite"/>
    </source>
</evidence>
<dbReference type="Proteomes" id="UP000675882">
    <property type="component" value="Unassembled WGS sequence"/>
</dbReference>
<reference evidence="2" key="1">
    <citation type="submission" date="2021-02" db="EMBL/GenBank/DDBJ databases">
        <authorList>
            <person name="Han P."/>
        </authorList>
    </citation>
    <scope>NUCLEOTIDE SEQUENCE</scope>
    <source>
        <strain evidence="2">Candidatus Nitrotoga sp. ZN8</strain>
    </source>
</reference>
<sequence>MYRQATGKTGINIATDMVLAECLSISFRTTGITTCTPLASMDMKMPDGGDMAVIMTEEEIMTVDITVGMTGKSSITTIIMVMTDAMEKVTAGTESLTTDNTGQPSTNFKGAALDRARLS</sequence>
<gene>
    <name evidence="2" type="ORF">NTGZN8_50124</name>
</gene>
<feature type="compositionally biased region" description="Polar residues" evidence="1">
    <location>
        <begin position="93"/>
        <end position="108"/>
    </location>
</feature>
<name>A0A916BG40_9PROT</name>
<dbReference type="EMBL" id="CAJNBL010000040">
    <property type="protein sequence ID" value="CAE6732712.1"/>
    <property type="molecule type" value="Genomic_DNA"/>
</dbReference>
<dbReference type="AlphaFoldDB" id="A0A916BG40"/>